<comment type="caution">
    <text evidence="2">The sequence shown here is derived from an EMBL/GenBank/DDBJ whole genome shotgun (WGS) entry which is preliminary data.</text>
</comment>
<gene>
    <name evidence="2" type="ORF">N7452_000912</name>
    <name evidence="3" type="ORF">N7541_002753</name>
</gene>
<organism evidence="2 4">
    <name type="scientific">Penicillium brevicompactum</name>
    <dbReference type="NCBI Taxonomy" id="5074"/>
    <lineage>
        <taxon>Eukaryota</taxon>
        <taxon>Fungi</taxon>
        <taxon>Dikarya</taxon>
        <taxon>Ascomycota</taxon>
        <taxon>Pezizomycotina</taxon>
        <taxon>Eurotiomycetes</taxon>
        <taxon>Eurotiomycetidae</taxon>
        <taxon>Eurotiales</taxon>
        <taxon>Aspergillaceae</taxon>
        <taxon>Penicillium</taxon>
    </lineage>
</organism>
<keyword evidence="1" id="KW-1133">Transmembrane helix</keyword>
<evidence type="ECO:0000313" key="4">
    <source>
        <dbReference type="Proteomes" id="UP001147695"/>
    </source>
</evidence>
<keyword evidence="5" id="KW-1185">Reference proteome</keyword>
<evidence type="ECO:0000256" key="1">
    <source>
        <dbReference type="SAM" id="Phobius"/>
    </source>
</evidence>
<accession>A0A9W9UNR3</accession>
<reference evidence="2" key="2">
    <citation type="journal article" date="2023" name="IMA Fungus">
        <title>Comparative genomic study of the Penicillium genus elucidates a diverse pangenome and 15 lateral gene transfer events.</title>
        <authorList>
            <person name="Petersen C."/>
            <person name="Sorensen T."/>
            <person name="Nielsen M.R."/>
            <person name="Sondergaard T.E."/>
            <person name="Sorensen J.L."/>
            <person name="Fitzpatrick D.A."/>
            <person name="Frisvad J.C."/>
            <person name="Nielsen K.L."/>
        </authorList>
    </citation>
    <scope>NUCLEOTIDE SEQUENCE</scope>
    <source>
        <strain evidence="2">IBT 35673</strain>
        <strain evidence="3">IBT 35675</strain>
    </source>
</reference>
<evidence type="ECO:0000313" key="5">
    <source>
        <dbReference type="Proteomes" id="UP001148299"/>
    </source>
</evidence>
<dbReference type="AlphaFoldDB" id="A0A9W9UNR3"/>
<keyword evidence="1" id="KW-0472">Membrane</keyword>
<name>A0A9W9UNR3_PENBR</name>
<feature type="transmembrane region" description="Helical" evidence="1">
    <location>
        <begin position="35"/>
        <end position="58"/>
    </location>
</feature>
<reference evidence="2" key="1">
    <citation type="submission" date="2022-12" db="EMBL/GenBank/DDBJ databases">
        <authorList>
            <person name="Petersen C."/>
        </authorList>
    </citation>
    <scope>NUCLEOTIDE SEQUENCE</scope>
    <source>
        <strain evidence="2">IBT 35673</strain>
        <strain evidence="3">IBT 35675</strain>
    </source>
</reference>
<sequence>MPSIPRIAEITTPAIDTATSLIKRTSMSNPDKYPLYVFLIILGCIVGTLIGFSIYIMYHGLDDSDRARDIPFEQRKYMRESRQRNLNRLAVEARRPDMIIPVEQLNV</sequence>
<protein>
    <submittedName>
        <fullName evidence="2">Uncharacterized protein</fullName>
    </submittedName>
</protein>
<evidence type="ECO:0000313" key="3">
    <source>
        <dbReference type="EMBL" id="KAJ5361909.1"/>
    </source>
</evidence>
<dbReference type="EMBL" id="JAPZBR010000002">
    <property type="protein sequence ID" value="KAJ5361909.1"/>
    <property type="molecule type" value="Genomic_DNA"/>
</dbReference>
<dbReference type="Proteomes" id="UP001147695">
    <property type="component" value="Unassembled WGS sequence"/>
</dbReference>
<dbReference type="OrthoDB" id="4159814at2759"/>
<proteinExistence type="predicted"/>
<keyword evidence="1" id="KW-0812">Transmembrane</keyword>
<dbReference type="Proteomes" id="UP001148299">
    <property type="component" value="Unassembled WGS sequence"/>
</dbReference>
<evidence type="ECO:0000313" key="2">
    <source>
        <dbReference type="EMBL" id="KAJ5351938.1"/>
    </source>
</evidence>
<dbReference type="EMBL" id="JAPZBQ010000001">
    <property type="protein sequence ID" value="KAJ5351938.1"/>
    <property type="molecule type" value="Genomic_DNA"/>
</dbReference>